<dbReference type="Proteomes" id="UP000246077">
    <property type="component" value="Unassembled WGS sequence"/>
</dbReference>
<evidence type="ECO:0000256" key="4">
    <source>
        <dbReference type="ARBA" id="ARBA00022598"/>
    </source>
</evidence>
<accession>A0A317DSU3</accession>
<dbReference type="SUPFAM" id="SSF52374">
    <property type="entry name" value="Nucleotidylyl transferase"/>
    <property type="match status" value="1"/>
</dbReference>
<dbReference type="PANTHER" id="PTHR37940:SF1">
    <property type="entry name" value="LYSINE--TRNA LIGASE"/>
    <property type="match status" value="1"/>
</dbReference>
<organism evidence="11 12">
    <name type="scientific">Zavarzinia compransoris</name>
    <dbReference type="NCBI Taxonomy" id="1264899"/>
    <lineage>
        <taxon>Bacteria</taxon>
        <taxon>Pseudomonadati</taxon>
        <taxon>Pseudomonadota</taxon>
        <taxon>Alphaproteobacteria</taxon>
        <taxon>Rhodospirillales</taxon>
        <taxon>Zavarziniaceae</taxon>
        <taxon>Zavarzinia</taxon>
    </lineage>
</organism>
<dbReference type="Pfam" id="PF01921">
    <property type="entry name" value="tRNA-synt_1f"/>
    <property type="match status" value="1"/>
</dbReference>
<dbReference type="PANTHER" id="PTHR37940">
    <property type="entry name" value="LYSINE--TRNA LIGASE"/>
    <property type="match status" value="1"/>
</dbReference>
<evidence type="ECO:0000256" key="10">
    <source>
        <dbReference type="HAMAP-Rule" id="MF_00177"/>
    </source>
</evidence>
<evidence type="ECO:0000256" key="1">
    <source>
        <dbReference type="ARBA" id="ARBA00004496"/>
    </source>
</evidence>
<dbReference type="NCBIfam" id="NF001968">
    <property type="entry name" value="PRK00750.1-2"/>
    <property type="match status" value="1"/>
</dbReference>
<dbReference type="EMBL" id="QGLF01000008">
    <property type="protein sequence ID" value="PWR17749.1"/>
    <property type="molecule type" value="Genomic_DNA"/>
</dbReference>
<protein>
    <recommendedName>
        <fullName evidence="10">Lysine--tRNA ligase</fullName>
        <ecNumber evidence="10">6.1.1.6</ecNumber>
    </recommendedName>
    <alternativeName>
        <fullName evidence="10">Lysyl-tRNA synthetase</fullName>
        <shortName evidence="10">LysRS</shortName>
    </alternativeName>
</protein>
<dbReference type="Gene3D" id="3.40.50.620">
    <property type="entry name" value="HUPs"/>
    <property type="match status" value="2"/>
</dbReference>
<dbReference type="GO" id="GO:0005524">
    <property type="term" value="F:ATP binding"/>
    <property type="evidence" value="ECO:0007669"/>
    <property type="project" value="UniProtKB-UniRule"/>
</dbReference>
<proteinExistence type="inferred from homology"/>
<evidence type="ECO:0000256" key="2">
    <source>
        <dbReference type="ARBA" id="ARBA00005594"/>
    </source>
</evidence>
<dbReference type="InterPro" id="IPR014729">
    <property type="entry name" value="Rossmann-like_a/b/a_fold"/>
</dbReference>
<evidence type="ECO:0000256" key="3">
    <source>
        <dbReference type="ARBA" id="ARBA00022490"/>
    </source>
</evidence>
<dbReference type="GO" id="GO:0006430">
    <property type="term" value="P:lysyl-tRNA aminoacylation"/>
    <property type="evidence" value="ECO:0007669"/>
    <property type="project" value="UniProtKB-UniRule"/>
</dbReference>
<dbReference type="GO" id="GO:0004824">
    <property type="term" value="F:lysine-tRNA ligase activity"/>
    <property type="evidence" value="ECO:0007669"/>
    <property type="project" value="UniProtKB-UniRule"/>
</dbReference>
<evidence type="ECO:0000256" key="8">
    <source>
        <dbReference type="ARBA" id="ARBA00023146"/>
    </source>
</evidence>
<evidence type="ECO:0000256" key="5">
    <source>
        <dbReference type="ARBA" id="ARBA00022741"/>
    </source>
</evidence>
<keyword evidence="3 10" id="KW-0963">Cytoplasm</keyword>
<dbReference type="InterPro" id="IPR001412">
    <property type="entry name" value="aa-tRNA-synth_I_CS"/>
</dbReference>
<dbReference type="GO" id="GO:0000049">
    <property type="term" value="F:tRNA binding"/>
    <property type="evidence" value="ECO:0007669"/>
    <property type="project" value="InterPro"/>
</dbReference>
<keyword evidence="8 10" id="KW-0030">Aminoacyl-tRNA synthetase</keyword>
<evidence type="ECO:0000256" key="9">
    <source>
        <dbReference type="ARBA" id="ARBA00048573"/>
    </source>
</evidence>
<comment type="subcellular location">
    <subcellularLocation>
        <location evidence="1 10">Cytoplasm</location>
    </subcellularLocation>
</comment>
<dbReference type="OrthoDB" id="9803151at2"/>
<evidence type="ECO:0000313" key="11">
    <source>
        <dbReference type="EMBL" id="PWR17749.1"/>
    </source>
</evidence>
<keyword evidence="7 10" id="KW-0648">Protein biosynthesis</keyword>
<dbReference type="InterPro" id="IPR002904">
    <property type="entry name" value="Lys-tRNA-ligase"/>
</dbReference>
<reference evidence="12" key="1">
    <citation type="submission" date="2018-05" db="EMBL/GenBank/DDBJ databases">
        <title>Zavarzinia sp. HR-AS.</title>
        <authorList>
            <person name="Lee Y."/>
            <person name="Jeon C.O."/>
        </authorList>
    </citation>
    <scope>NUCLEOTIDE SEQUENCE [LARGE SCALE GENOMIC DNA]</scope>
    <source>
        <strain evidence="12">DSM 1231</strain>
    </source>
</reference>
<dbReference type="HAMAP" id="MF_00177">
    <property type="entry name" value="Lys_tRNA_synth_class1"/>
    <property type="match status" value="1"/>
</dbReference>
<dbReference type="Gene3D" id="1.10.10.350">
    <property type="match status" value="1"/>
</dbReference>
<comment type="similarity">
    <text evidence="2 10">Belongs to the class-I aminoacyl-tRNA synthetase family.</text>
</comment>
<dbReference type="SUPFAM" id="SSF48163">
    <property type="entry name" value="An anticodon-binding domain of class I aminoacyl-tRNA synthetases"/>
    <property type="match status" value="1"/>
</dbReference>
<comment type="caution">
    <text evidence="11">The sequence shown here is derived from an EMBL/GenBank/DDBJ whole genome shotgun (WGS) entry which is preliminary data.</text>
</comment>
<feature type="short sequence motif" description="'HIGH' region" evidence="10">
    <location>
        <begin position="47"/>
        <end position="55"/>
    </location>
</feature>
<dbReference type="PROSITE" id="PS00178">
    <property type="entry name" value="AA_TRNA_LIGASE_I"/>
    <property type="match status" value="1"/>
</dbReference>
<name>A0A317DSU3_9PROT</name>
<comment type="catalytic activity">
    <reaction evidence="9 10">
        <text>tRNA(Lys) + L-lysine + ATP = L-lysyl-tRNA(Lys) + AMP + diphosphate</text>
        <dbReference type="Rhea" id="RHEA:20792"/>
        <dbReference type="Rhea" id="RHEA-COMP:9696"/>
        <dbReference type="Rhea" id="RHEA-COMP:9697"/>
        <dbReference type="ChEBI" id="CHEBI:30616"/>
        <dbReference type="ChEBI" id="CHEBI:32551"/>
        <dbReference type="ChEBI" id="CHEBI:33019"/>
        <dbReference type="ChEBI" id="CHEBI:78442"/>
        <dbReference type="ChEBI" id="CHEBI:78529"/>
        <dbReference type="ChEBI" id="CHEBI:456215"/>
        <dbReference type="EC" id="6.1.1.6"/>
    </reaction>
</comment>
<feature type="binding site" evidence="10">
    <location>
        <position position="299"/>
    </location>
    <ligand>
        <name>ATP</name>
        <dbReference type="ChEBI" id="CHEBI:30616"/>
    </ligand>
</feature>
<dbReference type="InterPro" id="IPR008925">
    <property type="entry name" value="aa_tRNA-synth_I_cd-bd_sf"/>
</dbReference>
<keyword evidence="6 10" id="KW-0067">ATP-binding</keyword>
<dbReference type="EC" id="6.1.1.6" evidence="10"/>
<dbReference type="RefSeq" id="WP_109923277.1">
    <property type="nucleotide sequence ID" value="NZ_QGLF01000008.1"/>
</dbReference>
<keyword evidence="12" id="KW-1185">Reference proteome</keyword>
<dbReference type="GO" id="GO:0005737">
    <property type="term" value="C:cytoplasm"/>
    <property type="evidence" value="ECO:0007669"/>
    <property type="project" value="UniProtKB-SubCell"/>
</dbReference>
<keyword evidence="5 10" id="KW-0547">Nucleotide-binding</keyword>
<evidence type="ECO:0000256" key="7">
    <source>
        <dbReference type="ARBA" id="ARBA00022917"/>
    </source>
</evidence>
<gene>
    <name evidence="10" type="primary">lysS</name>
    <name evidence="11" type="ORF">DKG75_21625</name>
</gene>
<feature type="short sequence motif" description="'KMSKS' region" evidence="10">
    <location>
        <begin position="296"/>
        <end position="300"/>
    </location>
</feature>
<evidence type="ECO:0000313" key="12">
    <source>
        <dbReference type="Proteomes" id="UP000246077"/>
    </source>
</evidence>
<evidence type="ECO:0000256" key="6">
    <source>
        <dbReference type="ARBA" id="ARBA00022840"/>
    </source>
</evidence>
<keyword evidence="4 10" id="KW-0436">Ligase</keyword>
<dbReference type="AlphaFoldDB" id="A0A317DSU3"/>
<dbReference type="InterPro" id="IPR020751">
    <property type="entry name" value="aa-tRNA-synth_I_codon-bd_sub2"/>
</dbReference>
<sequence length="533" mass="59725">MSSEIRELALKARAWPFEEARKLLARIEKKPEVLDKGYILFETGYGPSGLPHIGTFGEVSRTTMVRYAFHILTDGKIPSKLLCFSDDMDGMRKVPENVPEQALLRANLGKPLTKVPDPFHKFDSFGHHNNAMLRSFLDRFGFEYEFASATDYYAEGRLDAMLLRMLDVYDEVMAIMLPTLRDERRQTYAPFLPVHPKTGAVMQVPIEGRDTAKGLIRWTDPATGESFETPVTGGGCKAQWKPDWALRWAALGVDYEMSGKDHIDNVKTSSKICRALGGLPPDGFNYELFLDDKGQKISKSKGNGLTIEEWLTYASPESLSLFMYSQPKTAKRLYFDVIPRQVDDYLDHLAAYPGQEPAKQLENPVYHIHSGQPPVVKLPITFGLLLNLAGVVGSEDKAVLWGFIGRYAPGATPENQPVLDDLVGHAIAYYRDYEKPTRQFRLPTEVERAALEELAAWLETNPADQSAEALQTEVFEIGKRHPFPSLRDWFKANYEVLFGQPQGPRMGSFIALFGVANTAKLIRQGLAGDLATA</sequence>